<gene>
    <name evidence="1" type="primary">madA</name>
    <name evidence="1" type="ORF">NNJEOMEG_00799</name>
</gene>
<name>A0A6V8LQY4_9BACT</name>
<dbReference type="EMBL" id="BLTE01000002">
    <property type="protein sequence ID" value="GFK92971.1"/>
    <property type="molecule type" value="Genomic_DNA"/>
</dbReference>
<sequence>MVTDARFSTRMRARARKLEAASGVARGQFVPPGDVVRLLEAVIAPGDRVCIEGDNQKQADFLAQCLARVNPDRVNGLRMTQSSVILPEHLDVFERGIAATLDFAYAGPQGERLFRMVDEKRLTIGAIHTYVELYARSYTDLCPDVCLLAAAQADRAGNVYTGFSTEETPALIEATAFKDGVSVVQVNEVVDKLPRVDIPSDWVDFIVESPRPFYIEPLFTKDPARISDVQVLMGMMAMKAIYARYLPRTINHGVGFNTAAIELLLPTYGQELGLKGRACRFWALNPHPTMIPAIEEGFAEIVYPVGGEVGMEAYVNNKPDIFPVGPGGTMRSNRFFSQMSGHFADIFVGATLQIDTQANSSTVTSGRLVGYGGAPNFGCESRGRRHASPAWLAAGAEGYAGAAMPRGRKLVVQIVETFRGRMLPTFVERLDAWDFQEKGFFETPPVMIYGDDITHIVTEEGVANLLLCRTPQEREQAVRGVAGFTPVGLARDKAMVDRLRERKAVQWACDLDIKESRATRDMLAARSIKDLVDWSGGLYDPPSRFRNW</sequence>
<comment type="caution">
    <text evidence="1">The sequence shown here is derived from an EMBL/GenBank/DDBJ whole genome shotgun (WGS) entry which is preliminary data.</text>
</comment>
<reference evidence="1 2" key="1">
    <citation type="submission" date="2020-04" db="EMBL/GenBank/DDBJ databases">
        <authorList>
            <consortium name="Desulfovibrio sp. FSS-1 genome sequencing consortium"/>
            <person name="Shimoshige H."/>
            <person name="Kobayashi H."/>
            <person name="Maekawa T."/>
        </authorList>
    </citation>
    <scope>NUCLEOTIDE SEQUENCE [LARGE SCALE GENOMIC DNA]</scope>
    <source>
        <strain evidence="1 2">SIID29052-01</strain>
    </source>
</reference>
<keyword evidence="1" id="KW-0808">Transferase</keyword>
<dbReference type="InterPro" id="IPR005777">
    <property type="entry name" value="MadA"/>
</dbReference>
<evidence type="ECO:0000313" key="1">
    <source>
        <dbReference type="EMBL" id="GFK92971.1"/>
    </source>
</evidence>
<dbReference type="GO" id="GO:0016746">
    <property type="term" value="F:acyltransferase activity"/>
    <property type="evidence" value="ECO:0007669"/>
    <property type="project" value="UniProtKB-KW"/>
</dbReference>
<dbReference type="Gene3D" id="3.40.1080.10">
    <property type="entry name" value="Glutaconate Coenzyme A-transferase"/>
    <property type="match status" value="1"/>
</dbReference>
<proteinExistence type="predicted"/>
<dbReference type="SUPFAM" id="SSF100950">
    <property type="entry name" value="NagB/RpiA/CoA transferase-like"/>
    <property type="match status" value="2"/>
</dbReference>
<dbReference type="EC" id="2.3.1.187" evidence="1"/>
<protein>
    <submittedName>
        <fullName evidence="1">Acetyl-S-ACP:malonate ACP transferase</fullName>
        <ecNumber evidence="1">2.3.1.187</ecNumber>
    </submittedName>
</protein>
<dbReference type="AlphaFoldDB" id="A0A6V8LQY4"/>
<keyword evidence="1" id="KW-0012">Acyltransferase</keyword>
<dbReference type="NCBIfam" id="TIGR01110">
    <property type="entry name" value="mdcA"/>
    <property type="match status" value="1"/>
</dbReference>
<reference evidence="1 2" key="2">
    <citation type="submission" date="2020-05" db="EMBL/GenBank/DDBJ databases">
        <title>Draft genome sequence of Desulfovibrio sp. strainFSS-1.</title>
        <authorList>
            <person name="Shimoshige H."/>
            <person name="Kobayashi H."/>
            <person name="Maekawa T."/>
        </authorList>
    </citation>
    <scope>NUCLEOTIDE SEQUENCE [LARGE SCALE GENOMIC DNA]</scope>
    <source>
        <strain evidence="1 2">SIID29052-01</strain>
    </source>
</reference>
<dbReference type="RefSeq" id="WP_173081535.1">
    <property type="nucleotide sequence ID" value="NZ_BLTE01000002.1"/>
</dbReference>
<dbReference type="Pfam" id="PF16957">
    <property type="entry name" value="Mal_decarbox_Al"/>
    <property type="match status" value="1"/>
</dbReference>
<evidence type="ECO:0000313" key="2">
    <source>
        <dbReference type="Proteomes" id="UP000494245"/>
    </source>
</evidence>
<dbReference type="PANTHER" id="PTHR43293:SF2">
    <property type="entry name" value="MALONATE DECARBOXYLASE ALPHA SUBUNIT"/>
    <property type="match status" value="1"/>
</dbReference>
<dbReference type="Proteomes" id="UP000494245">
    <property type="component" value="Unassembled WGS sequence"/>
</dbReference>
<dbReference type="PANTHER" id="PTHR43293">
    <property type="entry name" value="ACETATE COA-TRANSFERASE YDIF"/>
    <property type="match status" value="1"/>
</dbReference>
<dbReference type="InterPro" id="IPR037171">
    <property type="entry name" value="NagB/RpiA_transferase-like"/>
</dbReference>
<keyword evidence="2" id="KW-1185">Reference proteome</keyword>
<accession>A0A6V8LQY4</accession>
<organism evidence="1 2">
    <name type="scientific">Fundidesulfovibrio magnetotacticus</name>
    <dbReference type="NCBI Taxonomy" id="2730080"/>
    <lineage>
        <taxon>Bacteria</taxon>
        <taxon>Pseudomonadati</taxon>
        <taxon>Thermodesulfobacteriota</taxon>
        <taxon>Desulfovibrionia</taxon>
        <taxon>Desulfovibrionales</taxon>
        <taxon>Desulfovibrionaceae</taxon>
        <taxon>Fundidesulfovibrio</taxon>
    </lineage>
</organism>